<proteinExistence type="predicted"/>
<accession>A0A7S4PFJ7</accession>
<dbReference type="AlphaFoldDB" id="A0A7S4PFJ7"/>
<evidence type="ECO:0000256" key="1">
    <source>
        <dbReference type="SAM" id="MobiDB-lite"/>
    </source>
</evidence>
<reference evidence="2" key="1">
    <citation type="submission" date="2021-01" db="EMBL/GenBank/DDBJ databases">
        <authorList>
            <person name="Corre E."/>
            <person name="Pelletier E."/>
            <person name="Niang G."/>
            <person name="Scheremetjew M."/>
            <person name="Finn R."/>
            <person name="Kale V."/>
            <person name="Holt S."/>
            <person name="Cochrane G."/>
            <person name="Meng A."/>
            <person name="Brown T."/>
            <person name="Cohen L."/>
        </authorList>
    </citation>
    <scope>NUCLEOTIDE SEQUENCE</scope>
    <source>
        <strain evidence="2">CCMP 2712</strain>
    </source>
</reference>
<organism evidence="2">
    <name type="scientific">Guillardia theta</name>
    <name type="common">Cryptophyte</name>
    <name type="synonym">Cryptomonas phi</name>
    <dbReference type="NCBI Taxonomy" id="55529"/>
    <lineage>
        <taxon>Eukaryota</taxon>
        <taxon>Cryptophyceae</taxon>
        <taxon>Pyrenomonadales</taxon>
        <taxon>Geminigeraceae</taxon>
        <taxon>Guillardia</taxon>
    </lineage>
</organism>
<sequence length="244" mass="27209">MGSHLLWKGARIVGMAGRGSAMAARRTHIPVPLHPRRPSAPRAHSLSSSAQGSPAPWLLRGSAGGWKSVEELDAKLAELVCTRHAMDMNLRINDMLSRGDISFLGTESSVEFRRLSGMVEVLQFEHKFVETLDVMVENIDKVLLLQPPGDAERVQVTFSWSVTRGKVQGMRNEEFSARIHVNGEKVVEVNELDTSVAEQHLRALRQELQVPDSIPDSKFAWIISFFCTFPSDYAFDIVSEQLNT</sequence>
<gene>
    <name evidence="2" type="ORF">GTHE00462_LOCUS34629</name>
</gene>
<protein>
    <submittedName>
        <fullName evidence="2">Uncharacterized protein</fullName>
    </submittedName>
</protein>
<dbReference type="EMBL" id="HBKN01044220">
    <property type="protein sequence ID" value="CAE2333403.1"/>
    <property type="molecule type" value="Transcribed_RNA"/>
</dbReference>
<evidence type="ECO:0000313" key="2">
    <source>
        <dbReference type="EMBL" id="CAE2333403.1"/>
    </source>
</evidence>
<feature type="region of interest" description="Disordered" evidence="1">
    <location>
        <begin position="31"/>
        <end position="53"/>
    </location>
</feature>
<name>A0A7S4PFJ7_GUITH</name>